<dbReference type="Pfam" id="PF00912">
    <property type="entry name" value="Transgly"/>
    <property type="match status" value="1"/>
</dbReference>
<organism evidence="17 18">
    <name type="scientific">Blautia caecimuris</name>
    <dbReference type="NCBI Taxonomy" id="1796615"/>
    <lineage>
        <taxon>Bacteria</taxon>
        <taxon>Bacillati</taxon>
        <taxon>Bacillota</taxon>
        <taxon>Clostridia</taxon>
        <taxon>Lachnospirales</taxon>
        <taxon>Lachnospiraceae</taxon>
        <taxon>Blautia</taxon>
    </lineage>
</organism>
<keyword evidence="3" id="KW-1003">Cell membrane</keyword>
<evidence type="ECO:0000256" key="12">
    <source>
        <dbReference type="ARBA" id="ARBA00023251"/>
    </source>
</evidence>
<accession>A0ABV2M828</accession>
<evidence type="ECO:0000256" key="5">
    <source>
        <dbReference type="ARBA" id="ARBA00022679"/>
    </source>
</evidence>
<sequence length="149" mass="16995">MITSDCLYGVVIRRGKEIVTVERKAAEVFAALDMESKYTKEEIFELYANTVYFGSGYYGIREAAVGYFGREPLELSDYECAMLAGIPNAPSAYSPDMGNELAVKRVRKVLNSMMRNKVFTRENADRIEWQMIEVWRFVSPCLRCNGKGM</sequence>
<keyword evidence="17" id="KW-0378">Hydrolase</keyword>
<keyword evidence="4" id="KW-0328">Glycosyltransferase</keyword>
<evidence type="ECO:0000313" key="17">
    <source>
        <dbReference type="EMBL" id="MET3752224.1"/>
    </source>
</evidence>
<evidence type="ECO:0000259" key="16">
    <source>
        <dbReference type="Pfam" id="PF00912"/>
    </source>
</evidence>
<name>A0ABV2M828_9FIRM</name>
<dbReference type="Gene3D" id="1.10.3810.10">
    <property type="entry name" value="Biosynthetic peptidoglycan transglycosylase-like"/>
    <property type="match status" value="1"/>
</dbReference>
<evidence type="ECO:0000256" key="8">
    <source>
        <dbReference type="ARBA" id="ARBA00022968"/>
    </source>
</evidence>
<gene>
    <name evidence="17" type="ORF">ABID24_003494</name>
</gene>
<evidence type="ECO:0000256" key="2">
    <source>
        <dbReference type="ARBA" id="ARBA00018638"/>
    </source>
</evidence>
<keyword evidence="12" id="KW-0046">Antibiotic resistance</keyword>
<evidence type="ECO:0000256" key="13">
    <source>
        <dbReference type="ARBA" id="ARBA00023316"/>
    </source>
</evidence>
<keyword evidence="17" id="KW-0645">Protease</keyword>
<dbReference type="InterPro" id="IPR036950">
    <property type="entry name" value="PBP_transglycosylase"/>
</dbReference>
<keyword evidence="13" id="KW-0961">Cell wall biogenesis/degradation</keyword>
<evidence type="ECO:0000256" key="4">
    <source>
        <dbReference type="ARBA" id="ARBA00022676"/>
    </source>
</evidence>
<evidence type="ECO:0000256" key="6">
    <source>
        <dbReference type="ARBA" id="ARBA00022692"/>
    </source>
</evidence>
<dbReference type="RefSeq" id="WP_257465581.1">
    <property type="nucleotide sequence ID" value="NZ_JANJZT010000041.1"/>
</dbReference>
<evidence type="ECO:0000256" key="14">
    <source>
        <dbReference type="ARBA" id="ARBA00044770"/>
    </source>
</evidence>
<keyword evidence="11" id="KW-0472">Membrane</keyword>
<dbReference type="InterPro" id="IPR023346">
    <property type="entry name" value="Lysozyme-like_dom_sf"/>
</dbReference>
<dbReference type="EC" id="2.4.99.28" evidence="14"/>
<dbReference type="SUPFAM" id="SSF53955">
    <property type="entry name" value="Lysozyme-like"/>
    <property type="match status" value="1"/>
</dbReference>
<evidence type="ECO:0000256" key="3">
    <source>
        <dbReference type="ARBA" id="ARBA00022475"/>
    </source>
</evidence>
<evidence type="ECO:0000313" key="18">
    <source>
        <dbReference type="Proteomes" id="UP001549106"/>
    </source>
</evidence>
<dbReference type="Proteomes" id="UP001549106">
    <property type="component" value="Unassembled WGS sequence"/>
</dbReference>
<keyword evidence="18" id="KW-1185">Reference proteome</keyword>
<keyword evidence="7" id="KW-0133">Cell shape</keyword>
<dbReference type="InterPro" id="IPR001264">
    <property type="entry name" value="Glyco_trans_51"/>
</dbReference>
<evidence type="ECO:0000256" key="15">
    <source>
        <dbReference type="ARBA" id="ARBA00049902"/>
    </source>
</evidence>
<evidence type="ECO:0000256" key="1">
    <source>
        <dbReference type="ARBA" id="ARBA00004401"/>
    </source>
</evidence>
<keyword evidence="17" id="KW-0121">Carboxypeptidase</keyword>
<dbReference type="GO" id="GO:0004180">
    <property type="term" value="F:carboxypeptidase activity"/>
    <property type="evidence" value="ECO:0007669"/>
    <property type="project" value="UniProtKB-KW"/>
</dbReference>
<dbReference type="EMBL" id="JBEPMJ010000042">
    <property type="protein sequence ID" value="MET3752224.1"/>
    <property type="molecule type" value="Genomic_DNA"/>
</dbReference>
<keyword evidence="6" id="KW-0812">Transmembrane</keyword>
<keyword evidence="9" id="KW-0573">Peptidoglycan synthesis</keyword>
<proteinExistence type="predicted"/>
<evidence type="ECO:0000256" key="11">
    <source>
        <dbReference type="ARBA" id="ARBA00023136"/>
    </source>
</evidence>
<evidence type="ECO:0000256" key="9">
    <source>
        <dbReference type="ARBA" id="ARBA00022984"/>
    </source>
</evidence>
<feature type="domain" description="Glycosyl transferase family 51" evidence="16">
    <location>
        <begin position="19"/>
        <end position="113"/>
    </location>
</feature>
<keyword evidence="5" id="KW-0808">Transferase</keyword>
<dbReference type="InterPro" id="IPR050396">
    <property type="entry name" value="Glycosyltr_51/Transpeptidase"/>
</dbReference>
<dbReference type="PANTHER" id="PTHR32282:SF11">
    <property type="entry name" value="PENICILLIN-BINDING PROTEIN 1B"/>
    <property type="match status" value="1"/>
</dbReference>
<dbReference type="PANTHER" id="PTHR32282">
    <property type="entry name" value="BINDING PROTEIN TRANSPEPTIDASE, PUTATIVE-RELATED"/>
    <property type="match status" value="1"/>
</dbReference>
<comment type="subcellular location">
    <subcellularLocation>
        <location evidence="1">Cell membrane</location>
        <topology evidence="1">Single-pass type II membrane protein</topology>
    </subcellularLocation>
</comment>
<evidence type="ECO:0000256" key="10">
    <source>
        <dbReference type="ARBA" id="ARBA00022989"/>
    </source>
</evidence>
<comment type="caution">
    <text evidence="17">The sequence shown here is derived from an EMBL/GenBank/DDBJ whole genome shotgun (WGS) entry which is preliminary data.</text>
</comment>
<reference evidence="17 18" key="1">
    <citation type="submission" date="2024-06" db="EMBL/GenBank/DDBJ databases">
        <title>Genomic Encyclopedia of Type Strains, Phase IV (KMG-IV): sequencing the most valuable type-strain genomes for metagenomic binning, comparative biology and taxonomic classification.</title>
        <authorList>
            <person name="Goeker M."/>
        </authorList>
    </citation>
    <scope>NUCLEOTIDE SEQUENCE [LARGE SCALE GENOMIC DNA]</scope>
    <source>
        <strain evidence="17 18">DSM 29492</strain>
    </source>
</reference>
<comment type="catalytic activity">
    <reaction evidence="15">
        <text>[GlcNAc-(1-&gt;4)-Mur2Ac(oyl-L-Ala-gamma-D-Glu-L-Lys-D-Ala-D-Ala)](n)-di-trans,octa-cis-undecaprenyl diphosphate + beta-D-GlcNAc-(1-&gt;4)-Mur2Ac(oyl-L-Ala-gamma-D-Glu-L-Lys-D-Ala-D-Ala)-di-trans,octa-cis-undecaprenyl diphosphate = [GlcNAc-(1-&gt;4)-Mur2Ac(oyl-L-Ala-gamma-D-Glu-L-Lys-D-Ala-D-Ala)](n+1)-di-trans,octa-cis-undecaprenyl diphosphate + di-trans,octa-cis-undecaprenyl diphosphate + H(+)</text>
        <dbReference type="Rhea" id="RHEA:23708"/>
        <dbReference type="Rhea" id="RHEA-COMP:9602"/>
        <dbReference type="Rhea" id="RHEA-COMP:9603"/>
        <dbReference type="ChEBI" id="CHEBI:15378"/>
        <dbReference type="ChEBI" id="CHEBI:58405"/>
        <dbReference type="ChEBI" id="CHEBI:60033"/>
        <dbReference type="ChEBI" id="CHEBI:78435"/>
        <dbReference type="EC" id="2.4.99.28"/>
    </reaction>
</comment>
<keyword evidence="8" id="KW-0735">Signal-anchor</keyword>
<keyword evidence="10" id="KW-1133">Transmembrane helix</keyword>
<evidence type="ECO:0000256" key="7">
    <source>
        <dbReference type="ARBA" id="ARBA00022960"/>
    </source>
</evidence>
<protein>
    <recommendedName>
        <fullName evidence="2">Penicillin-binding protein 1A</fullName>
        <ecNumber evidence="14">2.4.99.28</ecNumber>
    </recommendedName>
</protein>